<evidence type="ECO:0000313" key="2">
    <source>
        <dbReference type="EMBL" id="EMD34342.1"/>
    </source>
</evidence>
<feature type="region of interest" description="Disordered" evidence="1">
    <location>
        <begin position="1"/>
        <end position="23"/>
    </location>
</feature>
<evidence type="ECO:0000313" key="3">
    <source>
        <dbReference type="Proteomes" id="UP000016930"/>
    </source>
</evidence>
<dbReference type="Proteomes" id="UP000016930">
    <property type="component" value="Unassembled WGS sequence"/>
</dbReference>
<dbReference type="EMBL" id="KB445803">
    <property type="protein sequence ID" value="EMD34342.1"/>
    <property type="molecule type" value="Genomic_DNA"/>
</dbReference>
<organism evidence="2 3">
    <name type="scientific">Ceriporiopsis subvermispora (strain B)</name>
    <name type="common">White-rot fungus</name>
    <name type="synonym">Gelatoporia subvermispora</name>
    <dbReference type="NCBI Taxonomy" id="914234"/>
    <lineage>
        <taxon>Eukaryota</taxon>
        <taxon>Fungi</taxon>
        <taxon>Dikarya</taxon>
        <taxon>Basidiomycota</taxon>
        <taxon>Agaricomycotina</taxon>
        <taxon>Agaricomycetes</taxon>
        <taxon>Polyporales</taxon>
        <taxon>Gelatoporiaceae</taxon>
        <taxon>Gelatoporia</taxon>
    </lineage>
</organism>
<accession>M2R7F9</accession>
<protein>
    <submittedName>
        <fullName evidence="2">Uncharacterized protein</fullName>
    </submittedName>
</protein>
<sequence>MSPGLEQSAYAKDEVERSLETRRRMPPAGYALLKCTAPSAHLHSSLTQSRPWRRADFYTHVGHNPDSAARESLLAAVRKLPGCEWYEMKLLCNWFSRRRVRANPARAVAGAGQGPPAHIVFYAHPV</sequence>
<gene>
    <name evidence="2" type="ORF">CERSUDRAFT_97602</name>
</gene>
<dbReference type="AlphaFoldDB" id="M2R7F9"/>
<name>M2R7F9_CERS8</name>
<feature type="compositionally biased region" description="Basic and acidic residues" evidence="1">
    <location>
        <begin position="11"/>
        <end position="23"/>
    </location>
</feature>
<dbReference type="HOGENOM" id="CLU_1981388_0_0_1"/>
<proteinExistence type="predicted"/>
<evidence type="ECO:0000256" key="1">
    <source>
        <dbReference type="SAM" id="MobiDB-lite"/>
    </source>
</evidence>
<reference evidence="2 3" key="1">
    <citation type="journal article" date="2012" name="Proc. Natl. Acad. Sci. U.S.A.">
        <title>Comparative genomics of Ceriporiopsis subvermispora and Phanerochaete chrysosporium provide insight into selective ligninolysis.</title>
        <authorList>
            <person name="Fernandez-Fueyo E."/>
            <person name="Ruiz-Duenas F.J."/>
            <person name="Ferreira P."/>
            <person name="Floudas D."/>
            <person name="Hibbett D.S."/>
            <person name="Canessa P."/>
            <person name="Larrondo L.F."/>
            <person name="James T.Y."/>
            <person name="Seelenfreund D."/>
            <person name="Lobos S."/>
            <person name="Polanco R."/>
            <person name="Tello M."/>
            <person name="Honda Y."/>
            <person name="Watanabe T."/>
            <person name="Watanabe T."/>
            <person name="Ryu J.S."/>
            <person name="Kubicek C.P."/>
            <person name="Schmoll M."/>
            <person name="Gaskell J."/>
            <person name="Hammel K.E."/>
            <person name="St John F.J."/>
            <person name="Vanden Wymelenberg A."/>
            <person name="Sabat G."/>
            <person name="Splinter BonDurant S."/>
            <person name="Syed K."/>
            <person name="Yadav J.S."/>
            <person name="Doddapaneni H."/>
            <person name="Subramanian V."/>
            <person name="Lavin J.L."/>
            <person name="Oguiza J.A."/>
            <person name="Perez G."/>
            <person name="Pisabarro A.G."/>
            <person name="Ramirez L."/>
            <person name="Santoyo F."/>
            <person name="Master E."/>
            <person name="Coutinho P.M."/>
            <person name="Henrissat B."/>
            <person name="Lombard V."/>
            <person name="Magnuson J.K."/>
            <person name="Kuees U."/>
            <person name="Hori C."/>
            <person name="Igarashi K."/>
            <person name="Samejima M."/>
            <person name="Held B.W."/>
            <person name="Barry K.W."/>
            <person name="LaButti K.M."/>
            <person name="Lapidus A."/>
            <person name="Lindquist E.A."/>
            <person name="Lucas S.M."/>
            <person name="Riley R."/>
            <person name="Salamov A.A."/>
            <person name="Hoffmeister D."/>
            <person name="Schwenk D."/>
            <person name="Hadar Y."/>
            <person name="Yarden O."/>
            <person name="de Vries R.P."/>
            <person name="Wiebenga A."/>
            <person name="Stenlid J."/>
            <person name="Eastwood D."/>
            <person name="Grigoriev I.V."/>
            <person name="Berka R.M."/>
            <person name="Blanchette R.A."/>
            <person name="Kersten P."/>
            <person name="Martinez A.T."/>
            <person name="Vicuna R."/>
            <person name="Cullen D."/>
        </authorList>
    </citation>
    <scope>NUCLEOTIDE SEQUENCE [LARGE SCALE GENOMIC DNA]</scope>
    <source>
        <strain evidence="2 3">B</strain>
    </source>
</reference>
<keyword evidence="3" id="KW-1185">Reference proteome</keyword>